<dbReference type="AlphaFoldDB" id="A0A7W7ZGW0"/>
<reference evidence="3 4" key="1">
    <citation type="submission" date="2020-08" db="EMBL/GenBank/DDBJ databases">
        <title>Genomic Encyclopedia of Type Strains, Phase IV (KMG-V): Genome sequencing to study the core and pangenomes of soil and plant-associated prokaryotes.</title>
        <authorList>
            <person name="Whitman W."/>
        </authorList>
    </citation>
    <scope>NUCLEOTIDE SEQUENCE [LARGE SCALE GENOMIC DNA]</scope>
    <source>
        <strain evidence="3 4">M8UP14</strain>
    </source>
</reference>
<dbReference type="Gene3D" id="3.10.180.10">
    <property type="entry name" value="2,3-Dihydroxybiphenyl 1,2-Dioxygenase, domain 1"/>
    <property type="match status" value="1"/>
</dbReference>
<dbReference type="Pfam" id="PF00903">
    <property type="entry name" value="Glyoxalase"/>
    <property type="match status" value="1"/>
</dbReference>
<dbReference type="SUPFAM" id="SSF54593">
    <property type="entry name" value="Glyoxalase/Bleomycin resistance protein/Dihydroxybiphenyl dioxygenase"/>
    <property type="match status" value="1"/>
</dbReference>
<keyword evidence="3" id="KW-0456">Lyase</keyword>
<evidence type="ECO:0000313" key="3">
    <source>
        <dbReference type="EMBL" id="MBB5059607.1"/>
    </source>
</evidence>
<dbReference type="GO" id="GO:0016829">
    <property type="term" value="F:lyase activity"/>
    <property type="evidence" value="ECO:0007669"/>
    <property type="project" value="UniProtKB-KW"/>
</dbReference>
<dbReference type="InterPro" id="IPR037523">
    <property type="entry name" value="VOC_core"/>
</dbReference>
<gene>
    <name evidence="3" type="ORF">HDF16_004333</name>
</gene>
<accession>A0A7W7ZGW0</accession>
<evidence type="ECO:0000256" key="1">
    <source>
        <dbReference type="SAM" id="MobiDB-lite"/>
    </source>
</evidence>
<dbReference type="GO" id="GO:0051213">
    <property type="term" value="F:dioxygenase activity"/>
    <property type="evidence" value="ECO:0007669"/>
    <property type="project" value="UniProtKB-KW"/>
</dbReference>
<dbReference type="EMBL" id="JACHIP010000006">
    <property type="protein sequence ID" value="MBB5059607.1"/>
    <property type="molecule type" value="Genomic_DNA"/>
</dbReference>
<evidence type="ECO:0000313" key="4">
    <source>
        <dbReference type="Proteomes" id="UP000540989"/>
    </source>
</evidence>
<keyword evidence="3" id="KW-0223">Dioxygenase</keyword>
<protein>
    <submittedName>
        <fullName evidence="3">Catechol 2,3-dioxygenase-like lactoylglutathione lyase family enzyme</fullName>
    </submittedName>
</protein>
<keyword evidence="4" id="KW-1185">Reference proteome</keyword>
<proteinExistence type="predicted"/>
<feature type="domain" description="VOC" evidence="2">
    <location>
        <begin position="1"/>
        <end position="115"/>
    </location>
</feature>
<dbReference type="PROSITE" id="PS51819">
    <property type="entry name" value="VOC"/>
    <property type="match status" value="1"/>
</dbReference>
<dbReference type="CDD" id="cd16355">
    <property type="entry name" value="VOC_like"/>
    <property type="match status" value="1"/>
</dbReference>
<dbReference type="InterPro" id="IPR029068">
    <property type="entry name" value="Glyas_Bleomycin-R_OHBP_Dase"/>
</dbReference>
<dbReference type="InterPro" id="IPR004360">
    <property type="entry name" value="Glyas_Fos-R_dOase_dom"/>
</dbReference>
<keyword evidence="3" id="KW-0560">Oxidoreductase</keyword>
<comment type="caution">
    <text evidence="3">The sequence shown here is derived from an EMBL/GenBank/DDBJ whole genome shotgun (WGS) entry which is preliminary data.</text>
</comment>
<dbReference type="RefSeq" id="WP_184221268.1">
    <property type="nucleotide sequence ID" value="NZ_JACHIP010000006.1"/>
</dbReference>
<organism evidence="3 4">
    <name type="scientific">Granulicella aggregans</name>
    <dbReference type="NCBI Taxonomy" id="474949"/>
    <lineage>
        <taxon>Bacteria</taxon>
        <taxon>Pseudomonadati</taxon>
        <taxon>Acidobacteriota</taxon>
        <taxon>Terriglobia</taxon>
        <taxon>Terriglobales</taxon>
        <taxon>Acidobacteriaceae</taxon>
        <taxon>Granulicella</taxon>
    </lineage>
</organism>
<name>A0A7W7ZGW0_9BACT</name>
<sequence length="133" mass="14977">MNHFECVIPILNVRDFAASMDYYTTKLGFTKKWDWGTPPTFGCVERGKAALFFCEGGQGQRGNWMSLFLDDVDALYAEYQQSGAIIREPPRNMPWGTREMNIEDPDGNRLRMGSDATGPFDESNESPFFGGGE</sequence>
<evidence type="ECO:0000259" key="2">
    <source>
        <dbReference type="PROSITE" id="PS51819"/>
    </source>
</evidence>
<dbReference type="Proteomes" id="UP000540989">
    <property type="component" value="Unassembled WGS sequence"/>
</dbReference>
<feature type="region of interest" description="Disordered" evidence="1">
    <location>
        <begin position="87"/>
        <end position="133"/>
    </location>
</feature>